<evidence type="ECO:0000256" key="2">
    <source>
        <dbReference type="SAM" id="MobiDB-lite"/>
    </source>
</evidence>
<keyword evidence="1" id="KW-0175">Coiled coil</keyword>
<evidence type="ECO:0000313" key="3">
    <source>
        <dbReference type="EMBL" id="KAK1615115.1"/>
    </source>
</evidence>
<evidence type="ECO:0000313" key="4">
    <source>
        <dbReference type="Proteomes" id="UP001231189"/>
    </source>
</evidence>
<reference evidence="3" key="1">
    <citation type="submission" date="2023-07" db="EMBL/GenBank/DDBJ databases">
        <title>A chromosome-level genome assembly of Lolium multiflorum.</title>
        <authorList>
            <person name="Chen Y."/>
            <person name="Copetti D."/>
            <person name="Kolliker R."/>
            <person name="Studer B."/>
        </authorList>
    </citation>
    <scope>NUCLEOTIDE SEQUENCE</scope>
    <source>
        <strain evidence="3">02402/16</strain>
        <tissue evidence="3">Leaf</tissue>
    </source>
</reference>
<gene>
    <name evidence="3" type="ORF">QYE76_020632</name>
</gene>
<feature type="coiled-coil region" evidence="1">
    <location>
        <begin position="105"/>
        <end position="139"/>
    </location>
</feature>
<name>A0AAD8R6L7_LOLMU</name>
<protein>
    <submittedName>
        <fullName evidence="3">Uncharacterized protein</fullName>
    </submittedName>
</protein>
<keyword evidence="4" id="KW-1185">Reference proteome</keyword>
<proteinExistence type="predicted"/>
<evidence type="ECO:0000256" key="1">
    <source>
        <dbReference type="SAM" id="Coils"/>
    </source>
</evidence>
<dbReference type="Proteomes" id="UP001231189">
    <property type="component" value="Unassembled WGS sequence"/>
</dbReference>
<dbReference type="EMBL" id="JAUUTY010000006">
    <property type="protein sequence ID" value="KAK1615115.1"/>
    <property type="molecule type" value="Genomic_DNA"/>
</dbReference>
<accession>A0AAD8R6L7</accession>
<sequence>MSVVATSALSSLEAMLHSLMGRSEGGGDETQIDDDDEQEAEKEEDALKSPLPPPLPVRPTARGRLPSLPRVAGAAAGSWTPPSTPSPHEGDDDVSTAEVSVAVAVAELERKAAETEVRLRQKEEENAALRRRMESYHVRWLEYEIRIKSLEEAFHEQLASLQVARDAARIAQDAARMAQELPYDEDAPPVRLWQTGRRRSADGSRRTSAVGRLGAEFRRGSQALEKGAAALVAEPRVPWQPGVPSADSVGDLKKLKAQFRAWKKDYKARLRRAKAEIDRDRRRQSSCWI</sequence>
<feature type="region of interest" description="Disordered" evidence="2">
    <location>
        <begin position="19"/>
        <end position="97"/>
    </location>
</feature>
<organism evidence="3 4">
    <name type="scientific">Lolium multiflorum</name>
    <name type="common">Italian ryegrass</name>
    <name type="synonym">Lolium perenne subsp. multiflorum</name>
    <dbReference type="NCBI Taxonomy" id="4521"/>
    <lineage>
        <taxon>Eukaryota</taxon>
        <taxon>Viridiplantae</taxon>
        <taxon>Streptophyta</taxon>
        <taxon>Embryophyta</taxon>
        <taxon>Tracheophyta</taxon>
        <taxon>Spermatophyta</taxon>
        <taxon>Magnoliopsida</taxon>
        <taxon>Liliopsida</taxon>
        <taxon>Poales</taxon>
        <taxon>Poaceae</taxon>
        <taxon>BOP clade</taxon>
        <taxon>Pooideae</taxon>
        <taxon>Poodae</taxon>
        <taxon>Poeae</taxon>
        <taxon>Poeae Chloroplast Group 2 (Poeae type)</taxon>
        <taxon>Loliodinae</taxon>
        <taxon>Loliinae</taxon>
        <taxon>Lolium</taxon>
    </lineage>
</organism>
<feature type="compositionally biased region" description="Acidic residues" evidence="2">
    <location>
        <begin position="26"/>
        <end position="44"/>
    </location>
</feature>
<comment type="caution">
    <text evidence="3">The sequence shown here is derived from an EMBL/GenBank/DDBJ whole genome shotgun (WGS) entry which is preliminary data.</text>
</comment>
<dbReference type="AlphaFoldDB" id="A0AAD8R6L7"/>